<evidence type="ECO:0000313" key="3">
    <source>
        <dbReference type="Proteomes" id="UP000509346"/>
    </source>
</evidence>
<evidence type="ECO:0000256" key="1">
    <source>
        <dbReference type="SAM" id="MobiDB-lite"/>
    </source>
</evidence>
<accession>A0A7D5P705</accession>
<proteinExistence type="predicted"/>
<dbReference type="KEGG" id="hpel:HZS54_12070"/>
<dbReference type="Proteomes" id="UP000509346">
    <property type="component" value="Chromosome"/>
</dbReference>
<sequence>MQGEATADTAAGEEPSEDSKEHDLVKVWANLDRDYEGVKLTMYEQYDDGEVVVRDETWWTWAEFTGMTDDELNISETGLTQMNAIRQENILTADNILDVVLETDLTFANFGKLKGDIGGEPVYDEVEIPSEEEAQAELAEAI</sequence>
<keyword evidence="3" id="KW-1185">Reference proteome</keyword>
<reference evidence="2 3" key="1">
    <citation type="submission" date="2020-07" db="EMBL/GenBank/DDBJ databases">
        <title>Halosimplex litoreum sp. nov. and Halosimplex rubrum sp. nov., isolated from different salt environments.</title>
        <authorList>
            <person name="Cui H."/>
        </authorList>
    </citation>
    <scope>NUCLEOTIDE SEQUENCE [LARGE SCALE GENOMIC DNA]</scope>
    <source>
        <strain evidence="2 3">R2</strain>
    </source>
</reference>
<dbReference type="OrthoDB" id="351344at2157"/>
<dbReference type="GeneID" id="56083337"/>
<name>A0A7D5P705_9EURY</name>
<gene>
    <name evidence="2" type="ORF">HZS54_12070</name>
</gene>
<protein>
    <submittedName>
        <fullName evidence="2">Uncharacterized protein</fullName>
    </submittedName>
</protein>
<feature type="region of interest" description="Disordered" evidence="1">
    <location>
        <begin position="1"/>
        <end position="23"/>
    </location>
</feature>
<evidence type="ECO:0000313" key="2">
    <source>
        <dbReference type="EMBL" id="QLH82303.1"/>
    </source>
</evidence>
<dbReference type="AlphaFoldDB" id="A0A7D5P705"/>
<dbReference type="RefSeq" id="WP_179922771.1">
    <property type="nucleotide sequence ID" value="NZ_CP058909.1"/>
</dbReference>
<feature type="compositionally biased region" description="Low complexity" evidence="1">
    <location>
        <begin position="1"/>
        <end position="13"/>
    </location>
</feature>
<organism evidence="2 3">
    <name type="scientific">Halosimplex pelagicum</name>
    <dbReference type="NCBI Taxonomy" id="869886"/>
    <lineage>
        <taxon>Archaea</taxon>
        <taxon>Methanobacteriati</taxon>
        <taxon>Methanobacteriota</taxon>
        <taxon>Stenosarchaea group</taxon>
        <taxon>Halobacteria</taxon>
        <taxon>Halobacteriales</taxon>
        <taxon>Haloarculaceae</taxon>
        <taxon>Halosimplex</taxon>
    </lineage>
</organism>
<dbReference type="EMBL" id="CP058909">
    <property type="protein sequence ID" value="QLH82303.1"/>
    <property type="molecule type" value="Genomic_DNA"/>
</dbReference>